<dbReference type="KEGG" id="spu:100891887"/>
<evidence type="ECO:0000313" key="2">
    <source>
        <dbReference type="Proteomes" id="UP000007110"/>
    </source>
</evidence>
<dbReference type="PANTHER" id="PTHR43975:SF2">
    <property type="entry name" value="EG:BACR7A4.14 PROTEIN-RELATED"/>
    <property type="match status" value="1"/>
</dbReference>
<dbReference type="OrthoDB" id="47007at2759"/>
<dbReference type="PRINTS" id="PR00080">
    <property type="entry name" value="SDRFAMILY"/>
</dbReference>
<dbReference type="FunFam" id="3.40.50.720:FF:000084">
    <property type="entry name" value="Short-chain dehydrogenase reductase"/>
    <property type="match status" value="1"/>
</dbReference>
<proteinExistence type="predicted"/>
<dbReference type="GeneID" id="100891887"/>
<dbReference type="EnsemblMetazoa" id="XM_030990274">
    <property type="protein sequence ID" value="XP_030846134"/>
    <property type="gene ID" value="LOC100891887"/>
</dbReference>
<protein>
    <submittedName>
        <fullName evidence="1">Uncharacterized protein</fullName>
    </submittedName>
</protein>
<dbReference type="Proteomes" id="UP000007110">
    <property type="component" value="Unassembled WGS sequence"/>
</dbReference>
<organism evidence="1 2">
    <name type="scientific">Strongylocentrotus purpuratus</name>
    <name type="common">Purple sea urchin</name>
    <dbReference type="NCBI Taxonomy" id="7668"/>
    <lineage>
        <taxon>Eukaryota</taxon>
        <taxon>Metazoa</taxon>
        <taxon>Echinodermata</taxon>
        <taxon>Eleutherozoa</taxon>
        <taxon>Echinozoa</taxon>
        <taxon>Echinoidea</taxon>
        <taxon>Euechinoidea</taxon>
        <taxon>Echinacea</taxon>
        <taxon>Camarodonta</taxon>
        <taxon>Echinidea</taxon>
        <taxon>Strongylocentrotidae</taxon>
        <taxon>Strongylocentrotus</taxon>
    </lineage>
</organism>
<dbReference type="NCBIfam" id="NF005559">
    <property type="entry name" value="PRK07231.1"/>
    <property type="match status" value="1"/>
</dbReference>
<dbReference type="InParanoid" id="A0A7M7P4G9"/>
<dbReference type="SUPFAM" id="SSF51735">
    <property type="entry name" value="NAD(P)-binding Rossmann-fold domains"/>
    <property type="match status" value="1"/>
</dbReference>
<dbReference type="AlphaFoldDB" id="A0A7M7P4G9"/>
<dbReference type="InterPro" id="IPR002347">
    <property type="entry name" value="SDR_fam"/>
</dbReference>
<dbReference type="OMA" id="NTDMNPA"/>
<dbReference type="RefSeq" id="XP_030846134.1">
    <property type="nucleotide sequence ID" value="XM_030990274.1"/>
</dbReference>
<name>A0A7M7P4G9_STRPU</name>
<sequence length="280" mass="30019">MATTRYWCGTNALCNMGEFVDRVILITGASSGIGAETALHFAAEGAGLALVGRDEGRLEKTAQDCLAKGLAKDKVLTIKADMCVEEGVKRIMESTITHFGRLDVLVNNAGISLFDTLTSEALLENYDHTTKVNVRSIIQLTNLATPHLIESKGSVVNVSSICGKRVVRNYLSYNITKAVIDQFTRCTAVDLASKGVRVNAVNPGTIMTPIFSNHGLSEEELREQLGKEHPLGRVGEPSDVASVIKFLASNAATFVTGETLSIDGGRQCSCAEGYPFTFGE</sequence>
<dbReference type="Gene3D" id="3.40.50.720">
    <property type="entry name" value="NAD(P)-binding Rossmann-like Domain"/>
    <property type="match status" value="1"/>
</dbReference>
<reference evidence="1" key="2">
    <citation type="submission" date="2021-01" db="UniProtKB">
        <authorList>
            <consortium name="EnsemblMetazoa"/>
        </authorList>
    </citation>
    <scope>IDENTIFICATION</scope>
</reference>
<dbReference type="InterPro" id="IPR036291">
    <property type="entry name" value="NAD(P)-bd_dom_sf"/>
</dbReference>
<evidence type="ECO:0000313" key="1">
    <source>
        <dbReference type="EnsemblMetazoa" id="XP_030846134"/>
    </source>
</evidence>
<accession>A0A7M7P4G9</accession>
<dbReference type="Pfam" id="PF13561">
    <property type="entry name" value="adh_short_C2"/>
    <property type="match status" value="1"/>
</dbReference>
<reference evidence="2" key="1">
    <citation type="submission" date="2015-02" db="EMBL/GenBank/DDBJ databases">
        <title>Genome sequencing for Strongylocentrotus purpuratus.</title>
        <authorList>
            <person name="Murali S."/>
            <person name="Liu Y."/>
            <person name="Vee V."/>
            <person name="English A."/>
            <person name="Wang M."/>
            <person name="Skinner E."/>
            <person name="Han Y."/>
            <person name="Muzny D.M."/>
            <person name="Worley K.C."/>
            <person name="Gibbs R.A."/>
        </authorList>
    </citation>
    <scope>NUCLEOTIDE SEQUENCE</scope>
</reference>
<dbReference type="PRINTS" id="PR00081">
    <property type="entry name" value="GDHRDH"/>
</dbReference>
<dbReference type="PANTHER" id="PTHR43975">
    <property type="entry name" value="ZGC:101858"/>
    <property type="match status" value="1"/>
</dbReference>
<keyword evidence="2" id="KW-1185">Reference proteome</keyword>